<dbReference type="GO" id="GO:0003677">
    <property type="term" value="F:DNA binding"/>
    <property type="evidence" value="ECO:0007669"/>
    <property type="project" value="UniProtKB-KW"/>
</dbReference>
<comment type="function">
    <text evidence="1">Required for the transposition of the insertion element.</text>
</comment>
<evidence type="ECO:0000256" key="3">
    <source>
        <dbReference type="ARBA" id="ARBA00022578"/>
    </source>
</evidence>
<gene>
    <name evidence="6" type="ORF">SULYE_0203</name>
</gene>
<dbReference type="AlphaFoldDB" id="C4FI19"/>
<accession>C4FI19</accession>
<reference evidence="6 7" key="1">
    <citation type="submission" date="2009-04" db="EMBL/GenBank/DDBJ databases">
        <authorList>
            <person name="Reysenbach A.-L."/>
            <person name="Heidelberg J.F."/>
            <person name="Nelson W.C."/>
        </authorList>
    </citation>
    <scope>NUCLEOTIDE SEQUENCE [LARGE SCALE GENOMIC DNA]</scope>
    <source>
        <strain evidence="6 7">SS-5</strain>
    </source>
</reference>
<dbReference type="EMBL" id="ABZS01000012">
    <property type="protein sequence ID" value="EEP61272.1"/>
    <property type="molecule type" value="Genomic_DNA"/>
</dbReference>
<evidence type="ECO:0000256" key="2">
    <source>
        <dbReference type="ARBA" id="ARBA00010961"/>
    </source>
</evidence>
<evidence type="ECO:0000256" key="5">
    <source>
        <dbReference type="ARBA" id="ARBA00023172"/>
    </source>
</evidence>
<dbReference type="GO" id="GO:0006313">
    <property type="term" value="P:DNA transposition"/>
    <property type="evidence" value="ECO:0007669"/>
    <property type="project" value="InterPro"/>
</dbReference>
<comment type="similarity">
    <text evidence="2">Belongs to the transposase mutator family.</text>
</comment>
<keyword evidence="4" id="KW-0238">DNA-binding</keyword>
<comment type="caution">
    <text evidence="6">The sequence shown here is derived from an EMBL/GenBank/DDBJ whole genome shotgun (WGS) entry which is preliminary data.</text>
</comment>
<dbReference type="InterPro" id="IPR001207">
    <property type="entry name" value="Transposase_mutator"/>
</dbReference>
<dbReference type="Proteomes" id="UP000005540">
    <property type="component" value="Unassembled WGS sequence"/>
</dbReference>
<evidence type="ECO:0000313" key="6">
    <source>
        <dbReference type="EMBL" id="EEP61272.1"/>
    </source>
</evidence>
<organism evidence="6 7">
    <name type="scientific">Sulfurihydrogenibium yellowstonense SS-5</name>
    <dbReference type="NCBI Taxonomy" id="432331"/>
    <lineage>
        <taxon>Bacteria</taxon>
        <taxon>Pseudomonadati</taxon>
        <taxon>Aquificota</taxon>
        <taxon>Aquificia</taxon>
        <taxon>Aquificales</taxon>
        <taxon>Hydrogenothermaceae</taxon>
        <taxon>Sulfurihydrogenibium</taxon>
    </lineage>
</organism>
<dbReference type="GO" id="GO:0004803">
    <property type="term" value="F:transposase activity"/>
    <property type="evidence" value="ECO:0007669"/>
    <property type="project" value="InterPro"/>
</dbReference>
<dbReference type="Pfam" id="PF00872">
    <property type="entry name" value="Transposase_mut"/>
    <property type="match status" value="1"/>
</dbReference>
<evidence type="ECO:0000256" key="4">
    <source>
        <dbReference type="ARBA" id="ARBA00023125"/>
    </source>
</evidence>
<evidence type="ECO:0000313" key="7">
    <source>
        <dbReference type="Proteomes" id="UP000005540"/>
    </source>
</evidence>
<keyword evidence="5" id="KW-0233">DNA recombination</keyword>
<sequence>MNQERNFFLENGDDNKANGYYERSLNTGSFKLNINVPRDRKGRFRPQILPDPYKRVNEDYINLLMSLVSIRKASVYVVL</sequence>
<keyword evidence="3" id="KW-0815">Transposition</keyword>
<protein>
    <submittedName>
        <fullName evidence="6">Transposase, mutator type</fullName>
    </submittedName>
</protein>
<keyword evidence="7" id="KW-1185">Reference proteome</keyword>
<name>C4FI19_9AQUI</name>
<evidence type="ECO:0000256" key="1">
    <source>
        <dbReference type="ARBA" id="ARBA00002190"/>
    </source>
</evidence>
<proteinExistence type="inferred from homology"/>